<gene>
    <name evidence="3" type="ORF">ACFOMF_05535</name>
</gene>
<dbReference type="InterPro" id="IPR042100">
    <property type="entry name" value="Bug_dom1"/>
</dbReference>
<dbReference type="Proteomes" id="UP001595630">
    <property type="component" value="Unassembled WGS sequence"/>
</dbReference>
<dbReference type="CDD" id="cd07012">
    <property type="entry name" value="PBP2_Bug_TTT"/>
    <property type="match status" value="1"/>
</dbReference>
<evidence type="ECO:0000313" key="4">
    <source>
        <dbReference type="Proteomes" id="UP001595630"/>
    </source>
</evidence>
<dbReference type="Gene3D" id="3.40.190.10">
    <property type="entry name" value="Periplasmic binding protein-like II"/>
    <property type="match status" value="1"/>
</dbReference>
<dbReference type="Gene3D" id="3.40.190.150">
    <property type="entry name" value="Bordetella uptake gene, domain 1"/>
    <property type="match status" value="1"/>
</dbReference>
<evidence type="ECO:0000256" key="2">
    <source>
        <dbReference type="SAM" id="SignalP"/>
    </source>
</evidence>
<reference evidence="4" key="1">
    <citation type="journal article" date="2019" name="Int. J. Syst. Evol. Microbiol.">
        <title>The Global Catalogue of Microorganisms (GCM) 10K type strain sequencing project: providing services to taxonomists for standard genome sequencing and annotation.</title>
        <authorList>
            <consortium name="The Broad Institute Genomics Platform"/>
            <consortium name="The Broad Institute Genome Sequencing Center for Infectious Disease"/>
            <person name="Wu L."/>
            <person name="Ma J."/>
        </authorList>
    </citation>
    <scope>NUCLEOTIDE SEQUENCE [LARGE SCALE GENOMIC DNA]</scope>
    <source>
        <strain evidence="4">KCTC 42447</strain>
    </source>
</reference>
<dbReference type="Pfam" id="PF03401">
    <property type="entry name" value="TctC"/>
    <property type="match status" value="1"/>
</dbReference>
<protein>
    <submittedName>
        <fullName evidence="3">Tripartite tricarboxylate transporter substrate binding protein</fullName>
    </submittedName>
</protein>
<name>A0ABV7T6X2_9GAMM</name>
<dbReference type="EMBL" id="JBHRXZ010000016">
    <property type="protein sequence ID" value="MFC3607238.1"/>
    <property type="molecule type" value="Genomic_DNA"/>
</dbReference>
<organism evidence="3 4">
    <name type="scientific">Stutzerimonas tarimensis</name>
    <dbReference type="NCBI Taxonomy" id="1507735"/>
    <lineage>
        <taxon>Bacteria</taxon>
        <taxon>Pseudomonadati</taxon>
        <taxon>Pseudomonadota</taxon>
        <taxon>Gammaproteobacteria</taxon>
        <taxon>Pseudomonadales</taxon>
        <taxon>Pseudomonadaceae</taxon>
        <taxon>Stutzerimonas</taxon>
    </lineage>
</organism>
<comment type="caution">
    <text evidence="3">The sequence shown here is derived from an EMBL/GenBank/DDBJ whole genome shotgun (WGS) entry which is preliminary data.</text>
</comment>
<dbReference type="InterPro" id="IPR005064">
    <property type="entry name" value="BUG"/>
</dbReference>
<sequence length="333" mass="35503">MIKKFLASLTLTAVAVGLALPAHAQYPQRNIQAVVPWGAGGATDIVMRSLIPHVEQELGGKFIINNRTGGTGVIGSNYVLQQRPDGHTVLLAAENAQLYPLLGLAKFDYSDFHTINVIGQNVAVIAAPANSPFDSLEELLAAAKEKPNTLRMGVTGAGGLPGSVHAMIEAVDELKVREVTFAGDGPGITAMLGGHLDFMPLSLIAGREMIRSGKLKGLAVVSAEEVPALPGVAPITDALPAMEKFLPWGPFWGVWVRPDVPEEAKQKLTEAFSKAVAKEEFQTFLTELGALPLNMTGDETKEYLDRWQSVTTWSLYEAGATETSPDSLGIPKP</sequence>
<accession>A0ABV7T6X2</accession>
<comment type="similarity">
    <text evidence="1">Belongs to the UPF0065 (bug) family.</text>
</comment>
<dbReference type="PANTHER" id="PTHR42928">
    <property type="entry name" value="TRICARBOXYLATE-BINDING PROTEIN"/>
    <property type="match status" value="1"/>
</dbReference>
<feature type="chain" id="PRO_5047420640" evidence="2">
    <location>
        <begin position="25"/>
        <end position="333"/>
    </location>
</feature>
<evidence type="ECO:0000256" key="1">
    <source>
        <dbReference type="ARBA" id="ARBA00006987"/>
    </source>
</evidence>
<dbReference type="PIRSF" id="PIRSF017082">
    <property type="entry name" value="YflP"/>
    <property type="match status" value="1"/>
</dbReference>
<evidence type="ECO:0000313" key="3">
    <source>
        <dbReference type="EMBL" id="MFC3607238.1"/>
    </source>
</evidence>
<keyword evidence="4" id="KW-1185">Reference proteome</keyword>
<dbReference type="PANTHER" id="PTHR42928:SF5">
    <property type="entry name" value="BLR1237 PROTEIN"/>
    <property type="match status" value="1"/>
</dbReference>
<proteinExistence type="inferred from homology"/>
<dbReference type="SUPFAM" id="SSF53850">
    <property type="entry name" value="Periplasmic binding protein-like II"/>
    <property type="match status" value="1"/>
</dbReference>
<keyword evidence="2" id="KW-0732">Signal</keyword>
<dbReference type="RefSeq" id="WP_386362039.1">
    <property type="nucleotide sequence ID" value="NZ_JBHRXZ010000016.1"/>
</dbReference>
<feature type="signal peptide" evidence="2">
    <location>
        <begin position="1"/>
        <end position="24"/>
    </location>
</feature>